<dbReference type="Proteomes" id="UP000887013">
    <property type="component" value="Unassembled WGS sequence"/>
</dbReference>
<name>A0A8X6P2A1_NEPPI</name>
<evidence type="ECO:0000313" key="2">
    <source>
        <dbReference type="Proteomes" id="UP000887013"/>
    </source>
</evidence>
<dbReference type="AlphaFoldDB" id="A0A8X6P2A1"/>
<accession>A0A8X6P2A1</accession>
<comment type="caution">
    <text evidence="1">The sequence shown here is derived from an EMBL/GenBank/DDBJ whole genome shotgun (WGS) entry which is preliminary data.</text>
</comment>
<organism evidence="1 2">
    <name type="scientific">Nephila pilipes</name>
    <name type="common">Giant wood spider</name>
    <name type="synonym">Nephila maculata</name>
    <dbReference type="NCBI Taxonomy" id="299642"/>
    <lineage>
        <taxon>Eukaryota</taxon>
        <taxon>Metazoa</taxon>
        <taxon>Ecdysozoa</taxon>
        <taxon>Arthropoda</taxon>
        <taxon>Chelicerata</taxon>
        <taxon>Arachnida</taxon>
        <taxon>Araneae</taxon>
        <taxon>Araneomorphae</taxon>
        <taxon>Entelegynae</taxon>
        <taxon>Araneoidea</taxon>
        <taxon>Nephilidae</taxon>
        <taxon>Nephila</taxon>
    </lineage>
</organism>
<protein>
    <submittedName>
        <fullName evidence="1">Uncharacterized protein</fullName>
    </submittedName>
</protein>
<keyword evidence="2" id="KW-1185">Reference proteome</keyword>
<sequence length="90" mass="10127">MYACLVNDTSVFSIGELSDLSRNGTLNINFFTCPLLVILSDSVAVSIQVAGYTEQQLPSNFPSDDETSIEYCLIFKLSERYYSYPLYFNA</sequence>
<dbReference type="EMBL" id="BMAW01110735">
    <property type="protein sequence ID" value="GFT44661.1"/>
    <property type="molecule type" value="Genomic_DNA"/>
</dbReference>
<reference evidence="1" key="1">
    <citation type="submission" date="2020-08" db="EMBL/GenBank/DDBJ databases">
        <title>Multicomponent nature underlies the extraordinary mechanical properties of spider dragline silk.</title>
        <authorList>
            <person name="Kono N."/>
            <person name="Nakamura H."/>
            <person name="Mori M."/>
            <person name="Yoshida Y."/>
            <person name="Ohtoshi R."/>
            <person name="Malay A.D."/>
            <person name="Moran D.A.P."/>
            <person name="Tomita M."/>
            <person name="Numata K."/>
            <person name="Arakawa K."/>
        </authorList>
    </citation>
    <scope>NUCLEOTIDE SEQUENCE</scope>
</reference>
<proteinExistence type="predicted"/>
<evidence type="ECO:0000313" key="1">
    <source>
        <dbReference type="EMBL" id="GFT44661.1"/>
    </source>
</evidence>
<gene>
    <name evidence="1" type="ORF">NPIL_87801</name>
</gene>